<dbReference type="Proteomes" id="UP000271339">
    <property type="component" value="Unassembled WGS sequence"/>
</dbReference>
<evidence type="ECO:0000313" key="1">
    <source>
        <dbReference type="EMBL" id="RMA64313.1"/>
    </source>
</evidence>
<dbReference type="RefSeq" id="WP_121906772.1">
    <property type="nucleotide sequence ID" value="NZ_REFC01000012.1"/>
</dbReference>
<accession>A0A3L9YUW5</accession>
<comment type="caution">
    <text evidence="1">The sequence shown here is derived from an EMBL/GenBank/DDBJ whole genome shotgun (WGS) entry which is preliminary data.</text>
</comment>
<sequence length="368" mass="43284">MLNNWVIYGDMNVYKHIFITATTILLFGLLISTGEAFAQEMDTIEVKQSVFVMDFSASHKKHKKAAKSFTDDFETKIIATEKYDVLPRRGYVNILRAIKIEDEIFGISRLPTDLKDSLIIKKTDAVFFGRLTLDEASGEFELEVKLQPLDLNKPVLKKAQLTFKLGIIDDNESRKLITSDMIKLLYNKEYISIKEEQLDIIEEKLSTYRARVKEVIDVYEEKIDYLLMLPENKLKPHLAEIEQKREIFNSIWNDLNNNRRKYIKNFGMHWGEASRTALKYVYSETMDDFHPKFKSYLNYLQTRINNHRMEKFRSNKKRKEAKNALAIEIKHELVKILDEDYYTDVDKKINAFLDALGEEIIEDLKEHN</sequence>
<dbReference type="AlphaFoldDB" id="A0A3L9YUW5"/>
<protein>
    <submittedName>
        <fullName evidence="1">Uncharacterized protein</fullName>
    </submittedName>
</protein>
<keyword evidence="2" id="KW-1185">Reference proteome</keyword>
<dbReference type="EMBL" id="REFC01000012">
    <property type="protein sequence ID" value="RMA64313.1"/>
    <property type="molecule type" value="Genomic_DNA"/>
</dbReference>
<gene>
    <name evidence="1" type="ORF">BXY75_1186</name>
</gene>
<reference evidence="1 2" key="1">
    <citation type="submission" date="2018-10" db="EMBL/GenBank/DDBJ databases">
        <title>Genomic Encyclopedia of Archaeal and Bacterial Type Strains, Phase II (KMG-II): from individual species to whole genera.</title>
        <authorList>
            <person name="Goeker M."/>
        </authorList>
    </citation>
    <scope>NUCLEOTIDE SEQUENCE [LARGE SCALE GENOMIC DNA]</scope>
    <source>
        <strain evidence="1 2">DSM 23424</strain>
    </source>
</reference>
<name>A0A3L9YUW5_9FLAO</name>
<organism evidence="1 2">
    <name type="scientific">Ulvibacter antarcticus</name>
    <dbReference type="NCBI Taxonomy" id="442714"/>
    <lineage>
        <taxon>Bacteria</taxon>
        <taxon>Pseudomonadati</taxon>
        <taxon>Bacteroidota</taxon>
        <taxon>Flavobacteriia</taxon>
        <taxon>Flavobacteriales</taxon>
        <taxon>Flavobacteriaceae</taxon>
        <taxon>Ulvibacter</taxon>
    </lineage>
</organism>
<proteinExistence type="predicted"/>
<evidence type="ECO:0000313" key="2">
    <source>
        <dbReference type="Proteomes" id="UP000271339"/>
    </source>
</evidence>